<dbReference type="InterPro" id="IPR002589">
    <property type="entry name" value="Macro_dom"/>
</dbReference>
<sequence>MIRYVTGNILDSKAQALVNTVNTMGVMGKGVALQFKKAYPNNYKAYEKACKLGKVEVGKMFITKDSNTVSGDKLIINFPTKTSWKKPSEYRYIEDGLDSLIGEIEAREIKSIAIPPLGAGNGGLNWEKVKNLIEEKLQRSGADIYVYEPTLHIQEQLKKERVKLTDARALLLYVLYDLVKNGEYVSEFSAEKICYFLQKFGARKYFKLTFEPNFYGPYSGKVRFVLNAINGSYLMGYSDMDKKPFEPLTLVSDAYEDVKNHVESNTELVAIANKTIIFLRGFYSDFALELLSSMDYIATKEKTLDRQVISNGLEKWNNRKRSLFSNPKYFEVSLRHLEKNLSQTMS</sequence>
<dbReference type="PANTHER" id="PTHR12521:SF0">
    <property type="entry name" value="ADP-RIBOSE GLYCOHYDROLASE OARD1"/>
    <property type="match status" value="1"/>
</dbReference>
<dbReference type="SUPFAM" id="SSF52949">
    <property type="entry name" value="Macro domain-like"/>
    <property type="match status" value="1"/>
</dbReference>
<evidence type="ECO:0000313" key="3">
    <source>
        <dbReference type="EMBL" id="MFD2966490.1"/>
    </source>
</evidence>
<accession>A0ABW6BF57</accession>
<organism evidence="3 4">
    <name type="scientific">Sphingobacterium bambusae</name>
    <dbReference type="NCBI Taxonomy" id="662858"/>
    <lineage>
        <taxon>Bacteria</taxon>
        <taxon>Pseudomonadati</taxon>
        <taxon>Bacteroidota</taxon>
        <taxon>Sphingobacteriia</taxon>
        <taxon>Sphingobacteriales</taxon>
        <taxon>Sphingobacteriaceae</taxon>
        <taxon>Sphingobacterium</taxon>
    </lineage>
</organism>
<keyword evidence="4" id="KW-1185">Reference proteome</keyword>
<dbReference type="Pfam" id="PF01661">
    <property type="entry name" value="Macro"/>
    <property type="match status" value="1"/>
</dbReference>
<evidence type="ECO:0000313" key="4">
    <source>
        <dbReference type="Proteomes" id="UP001597525"/>
    </source>
</evidence>
<protein>
    <submittedName>
        <fullName evidence="3">Macro domain-containing protein</fullName>
    </submittedName>
</protein>
<gene>
    <name evidence="3" type="ORF">ACFS7Y_03785</name>
</gene>
<dbReference type="Proteomes" id="UP001597525">
    <property type="component" value="Unassembled WGS sequence"/>
</dbReference>
<dbReference type="PROSITE" id="PS51154">
    <property type="entry name" value="MACRO"/>
    <property type="match status" value="1"/>
</dbReference>
<dbReference type="RefSeq" id="WP_320184276.1">
    <property type="nucleotide sequence ID" value="NZ_CP138332.1"/>
</dbReference>
<dbReference type="PANTHER" id="PTHR12521">
    <property type="entry name" value="PROTEIN C6ORF130"/>
    <property type="match status" value="1"/>
</dbReference>
<evidence type="ECO:0000259" key="2">
    <source>
        <dbReference type="PROSITE" id="PS51154"/>
    </source>
</evidence>
<evidence type="ECO:0000256" key="1">
    <source>
        <dbReference type="ARBA" id="ARBA00035885"/>
    </source>
</evidence>
<dbReference type="InterPro" id="IPR050892">
    <property type="entry name" value="ADP-ribose_metab_enzymes"/>
</dbReference>
<dbReference type="EMBL" id="JBHUPB010000003">
    <property type="protein sequence ID" value="MFD2966490.1"/>
    <property type="molecule type" value="Genomic_DNA"/>
</dbReference>
<feature type="domain" description="Macro" evidence="2">
    <location>
        <begin position="1"/>
        <end position="155"/>
    </location>
</feature>
<dbReference type="SMART" id="SM00506">
    <property type="entry name" value="A1pp"/>
    <property type="match status" value="1"/>
</dbReference>
<dbReference type="CDD" id="cd02901">
    <property type="entry name" value="Macro_Poa1p-like"/>
    <property type="match status" value="1"/>
</dbReference>
<comment type="catalytic activity">
    <reaction evidence="1">
        <text>an N-(ADP-alpha-D-ribosyl)-thymidine in DNA + H2O = a thymidine in DNA + ADP-D-ribose</text>
        <dbReference type="Rhea" id="RHEA:71655"/>
        <dbReference type="Rhea" id="RHEA-COMP:13556"/>
        <dbReference type="Rhea" id="RHEA-COMP:18051"/>
        <dbReference type="ChEBI" id="CHEBI:15377"/>
        <dbReference type="ChEBI" id="CHEBI:57967"/>
        <dbReference type="ChEBI" id="CHEBI:137386"/>
        <dbReference type="ChEBI" id="CHEBI:191199"/>
    </reaction>
    <physiologicalReaction direction="left-to-right" evidence="1">
        <dbReference type="Rhea" id="RHEA:71656"/>
    </physiologicalReaction>
</comment>
<reference evidence="4" key="1">
    <citation type="journal article" date="2019" name="Int. J. Syst. Evol. Microbiol.">
        <title>The Global Catalogue of Microorganisms (GCM) 10K type strain sequencing project: providing services to taxonomists for standard genome sequencing and annotation.</title>
        <authorList>
            <consortium name="The Broad Institute Genomics Platform"/>
            <consortium name="The Broad Institute Genome Sequencing Center for Infectious Disease"/>
            <person name="Wu L."/>
            <person name="Ma J."/>
        </authorList>
    </citation>
    <scope>NUCLEOTIDE SEQUENCE [LARGE SCALE GENOMIC DNA]</scope>
    <source>
        <strain evidence="4">KCTC 22814</strain>
    </source>
</reference>
<comment type="caution">
    <text evidence="3">The sequence shown here is derived from an EMBL/GenBank/DDBJ whole genome shotgun (WGS) entry which is preliminary data.</text>
</comment>
<dbReference type="InterPro" id="IPR043472">
    <property type="entry name" value="Macro_dom-like"/>
</dbReference>
<name>A0ABW6BF57_9SPHI</name>
<proteinExistence type="predicted"/>
<dbReference type="Gene3D" id="3.40.220.10">
    <property type="entry name" value="Leucine Aminopeptidase, subunit E, domain 1"/>
    <property type="match status" value="1"/>
</dbReference>